<dbReference type="Proteomes" id="UP000827092">
    <property type="component" value="Unassembled WGS sequence"/>
</dbReference>
<keyword evidence="2" id="KW-1185">Reference proteome</keyword>
<evidence type="ECO:0000313" key="2">
    <source>
        <dbReference type="Proteomes" id="UP000827092"/>
    </source>
</evidence>
<organism evidence="1 2">
    <name type="scientific">Oedothorax gibbosus</name>
    <dbReference type="NCBI Taxonomy" id="931172"/>
    <lineage>
        <taxon>Eukaryota</taxon>
        <taxon>Metazoa</taxon>
        <taxon>Ecdysozoa</taxon>
        <taxon>Arthropoda</taxon>
        <taxon>Chelicerata</taxon>
        <taxon>Arachnida</taxon>
        <taxon>Araneae</taxon>
        <taxon>Araneomorphae</taxon>
        <taxon>Entelegynae</taxon>
        <taxon>Araneoidea</taxon>
        <taxon>Linyphiidae</taxon>
        <taxon>Erigoninae</taxon>
        <taxon>Oedothorax</taxon>
    </lineage>
</organism>
<dbReference type="EMBL" id="JAFNEN010000387">
    <property type="protein sequence ID" value="KAG8184092.1"/>
    <property type="molecule type" value="Genomic_DNA"/>
</dbReference>
<accession>A0AAV6UIJ5</accession>
<protein>
    <submittedName>
        <fullName evidence="1">Uncharacterized protein</fullName>
    </submittedName>
</protein>
<proteinExistence type="predicted"/>
<sequence length="104" mass="11604">MSAQKRRSSAAIRPGGWRMHWVLLFFISLRGLATIGSGDCSADCRRWVVLGVERWPLLLGGWGVLFLSSLGEGLVEKERWLDALTSHWILGCWGHFGFGSVLCD</sequence>
<dbReference type="AlphaFoldDB" id="A0AAV6UIJ5"/>
<reference evidence="1 2" key="1">
    <citation type="journal article" date="2022" name="Nat. Ecol. Evol.">
        <title>A masculinizing supergene underlies an exaggerated male reproductive morph in a spider.</title>
        <authorList>
            <person name="Hendrickx F."/>
            <person name="De Corte Z."/>
            <person name="Sonet G."/>
            <person name="Van Belleghem S.M."/>
            <person name="Kostlbacher S."/>
            <person name="Vangestel C."/>
        </authorList>
    </citation>
    <scope>NUCLEOTIDE SEQUENCE [LARGE SCALE GENOMIC DNA]</scope>
    <source>
        <strain evidence="1">W744_W776</strain>
    </source>
</reference>
<name>A0AAV6UIJ5_9ARAC</name>
<evidence type="ECO:0000313" key="1">
    <source>
        <dbReference type="EMBL" id="KAG8184092.1"/>
    </source>
</evidence>
<gene>
    <name evidence="1" type="ORF">JTE90_025400</name>
</gene>
<comment type="caution">
    <text evidence="1">The sequence shown here is derived from an EMBL/GenBank/DDBJ whole genome shotgun (WGS) entry which is preliminary data.</text>
</comment>